<dbReference type="Bgee" id="ENSLACG00000000152">
    <property type="expression patterns" value="Expressed in pectoral fin"/>
</dbReference>
<dbReference type="InParanoid" id="H2ZRZ8"/>
<dbReference type="eggNOG" id="ENOG502SYXD">
    <property type="taxonomic scope" value="Eukaryota"/>
</dbReference>
<reference evidence="1" key="3">
    <citation type="submission" date="2025-09" db="UniProtKB">
        <authorList>
            <consortium name="Ensembl"/>
        </authorList>
    </citation>
    <scope>IDENTIFICATION</scope>
</reference>
<evidence type="ECO:0000313" key="1">
    <source>
        <dbReference type="Ensembl" id="ENSLACP00000000169.1"/>
    </source>
</evidence>
<organism evidence="1 2">
    <name type="scientific">Latimeria chalumnae</name>
    <name type="common">Coelacanth</name>
    <dbReference type="NCBI Taxonomy" id="7897"/>
    <lineage>
        <taxon>Eukaryota</taxon>
        <taxon>Metazoa</taxon>
        <taxon>Chordata</taxon>
        <taxon>Craniata</taxon>
        <taxon>Vertebrata</taxon>
        <taxon>Euteleostomi</taxon>
        <taxon>Coelacanthiformes</taxon>
        <taxon>Coelacanthidae</taxon>
        <taxon>Latimeria</taxon>
    </lineage>
</organism>
<dbReference type="AlphaFoldDB" id="H2ZRZ8"/>
<dbReference type="EMBL" id="AFYH01267158">
    <property type="status" value="NOT_ANNOTATED_CDS"/>
    <property type="molecule type" value="Genomic_DNA"/>
</dbReference>
<proteinExistence type="predicted"/>
<dbReference type="Ensembl" id="ENSLACT00000000171.1">
    <property type="protein sequence ID" value="ENSLACP00000000169.1"/>
    <property type="gene ID" value="ENSLACG00000000152.1"/>
</dbReference>
<name>H2ZRZ8_LATCH</name>
<reference evidence="2" key="1">
    <citation type="submission" date="2011-08" db="EMBL/GenBank/DDBJ databases">
        <title>The draft genome of Latimeria chalumnae.</title>
        <authorList>
            <person name="Di Palma F."/>
            <person name="Alfoldi J."/>
            <person name="Johnson J."/>
            <person name="Berlin A."/>
            <person name="Gnerre S."/>
            <person name="Jaffe D."/>
            <person name="MacCallum I."/>
            <person name="Young S."/>
            <person name="Walker B.J."/>
            <person name="Lander E."/>
            <person name="Lindblad-Toh K."/>
        </authorList>
    </citation>
    <scope>NUCLEOTIDE SEQUENCE [LARGE SCALE GENOMIC DNA]</scope>
    <source>
        <strain evidence="2">Wild caught</strain>
    </source>
</reference>
<sequence>YYVPGFPQQLASMFLSAGPSHSPFGPQFAPMKPPGMFPPIQMHNYNSRTLTLVVEDQDDSGKHLEYHHFYGVPPYLTQLPPFNPLWYFPQGSPMLPYPYNPYASFPGLQQQQQPQCAGKDTWPENFTLRGELRWGKL</sequence>
<keyword evidence="2" id="KW-1185">Reference proteome</keyword>
<dbReference type="GeneTree" id="ENSGT00530000067810"/>
<reference evidence="1" key="2">
    <citation type="submission" date="2025-08" db="UniProtKB">
        <authorList>
            <consortium name="Ensembl"/>
        </authorList>
    </citation>
    <scope>IDENTIFICATION</scope>
</reference>
<dbReference type="HOGENOM" id="CLU_1869812_0_0_1"/>
<evidence type="ECO:0000313" key="2">
    <source>
        <dbReference type="Proteomes" id="UP000008672"/>
    </source>
</evidence>
<dbReference type="Proteomes" id="UP000008672">
    <property type="component" value="Unassembled WGS sequence"/>
</dbReference>
<dbReference type="OMA" id="REYYPAM"/>
<accession>H2ZRZ8</accession>
<protein>
    <submittedName>
        <fullName evidence="1">Uncharacterized protein</fullName>
    </submittedName>
</protein>